<keyword evidence="2" id="KW-0812">Transmembrane</keyword>
<keyword evidence="2" id="KW-0472">Membrane</keyword>
<feature type="transmembrane region" description="Helical" evidence="2">
    <location>
        <begin position="28"/>
        <end position="48"/>
    </location>
</feature>
<feature type="compositionally biased region" description="Basic and acidic residues" evidence="1">
    <location>
        <begin position="64"/>
        <end position="79"/>
    </location>
</feature>
<evidence type="ECO:0000313" key="5">
    <source>
        <dbReference type="Proteomes" id="UP001610818"/>
    </source>
</evidence>
<gene>
    <name evidence="4" type="ORF">ACH4F9_26275</name>
</gene>
<dbReference type="EMBL" id="JBIRGQ010000004">
    <property type="protein sequence ID" value="MFH8548525.1"/>
    <property type="molecule type" value="Genomic_DNA"/>
</dbReference>
<accession>A0ABW7QW44</accession>
<keyword evidence="5" id="KW-1185">Reference proteome</keyword>
<evidence type="ECO:0000259" key="3">
    <source>
        <dbReference type="Pfam" id="PF13360"/>
    </source>
</evidence>
<comment type="caution">
    <text evidence="4">The sequence shown here is derived from an EMBL/GenBank/DDBJ whole genome shotgun (WGS) entry which is preliminary data.</text>
</comment>
<proteinExistence type="predicted"/>
<keyword evidence="2" id="KW-1133">Transmembrane helix</keyword>
<evidence type="ECO:0000256" key="2">
    <source>
        <dbReference type="SAM" id="Phobius"/>
    </source>
</evidence>
<sequence>MSYGPSPSPFTQSALSADRANKKRRMRVLAIALAVVLCLIGGVFWAVADDDPAQPNKPTAARQAPDDIRDTVEKTPRTPESRLAVEYNEKEFKKRFKKSTVYAPGAWATDKNFVRGVGNTLKGFKFGTFEEDWSTELSGPICDTTRHVTVDGRTAVLLQERAGKDTEDEADKSKGKDKGKDKDKDKDKKSKSKKDKKDKKDKGKKSKGGKKSKKDKKPKDKDADAAHESSCNQLAFIDLDTGKKLWQVKLPDAKKAYAPNTNVTMTRGTVAVAWSYGSVAYDMKRGRQLWSSPGAGKCEDLGFAGGRDLLALVRCGDEADPRFKVQKVKPRTGESEWTYKAARGVQRVYLVSSEPAVLAVAAGDIAVTDLITLDDKGDYQTTIDMPEDRFVDNCHKPLFGAVETCDSIVVGRDQLFLATAGAGPEDDDWIVSYDLRTGKTGKKFDSKPGRPMYPVRMSGDKLLAFRPSDDGIAPAAVVSLDPRTGKESPYLLFGMPDRGIMEDPQKTELIVEDGRVFFAPRELTEESGGPWKGMAFGALGIEGA</sequence>
<dbReference type="RefSeq" id="WP_397714972.1">
    <property type="nucleotide sequence ID" value="NZ_JBIRGN010000004.1"/>
</dbReference>
<feature type="compositionally biased region" description="Basic and acidic residues" evidence="1">
    <location>
        <begin position="161"/>
        <end position="188"/>
    </location>
</feature>
<dbReference type="Gene3D" id="2.130.10.10">
    <property type="entry name" value="YVTN repeat-like/Quinoprotein amine dehydrogenase"/>
    <property type="match status" value="1"/>
</dbReference>
<name>A0ABW7QW44_9ACTN</name>
<organism evidence="4 5">
    <name type="scientific">Streptomyces longisporoflavus</name>
    <dbReference type="NCBI Taxonomy" id="28044"/>
    <lineage>
        <taxon>Bacteria</taxon>
        <taxon>Bacillati</taxon>
        <taxon>Actinomycetota</taxon>
        <taxon>Actinomycetes</taxon>
        <taxon>Kitasatosporales</taxon>
        <taxon>Streptomycetaceae</taxon>
        <taxon>Streptomyces</taxon>
    </lineage>
</organism>
<feature type="domain" description="Pyrrolo-quinoline quinone repeat" evidence="3">
    <location>
        <begin position="235"/>
        <end position="486"/>
    </location>
</feature>
<dbReference type="SUPFAM" id="SSF50998">
    <property type="entry name" value="Quinoprotein alcohol dehydrogenase-like"/>
    <property type="match status" value="1"/>
</dbReference>
<feature type="region of interest" description="Disordered" evidence="1">
    <location>
        <begin position="51"/>
        <end position="79"/>
    </location>
</feature>
<reference evidence="4 5" key="1">
    <citation type="submission" date="2024-10" db="EMBL/GenBank/DDBJ databases">
        <title>The Natural Products Discovery Center: Release of the First 8490 Sequenced Strains for Exploring Actinobacteria Biosynthetic Diversity.</title>
        <authorList>
            <person name="Kalkreuter E."/>
            <person name="Kautsar S.A."/>
            <person name="Yang D."/>
            <person name="Bader C.D."/>
            <person name="Teijaro C.N."/>
            <person name="Fluegel L."/>
            <person name="Davis C.M."/>
            <person name="Simpson J.R."/>
            <person name="Lauterbach L."/>
            <person name="Steele A.D."/>
            <person name="Gui C."/>
            <person name="Meng S."/>
            <person name="Li G."/>
            <person name="Viehrig K."/>
            <person name="Ye F."/>
            <person name="Su P."/>
            <person name="Kiefer A.F."/>
            <person name="Nichols A."/>
            <person name="Cepeda A.J."/>
            <person name="Yan W."/>
            <person name="Fan B."/>
            <person name="Jiang Y."/>
            <person name="Adhikari A."/>
            <person name="Zheng C.-J."/>
            <person name="Schuster L."/>
            <person name="Cowan T.M."/>
            <person name="Smanski M.J."/>
            <person name="Chevrette M.G."/>
            <person name="De Carvalho L.P.S."/>
            <person name="Shen B."/>
        </authorList>
    </citation>
    <scope>NUCLEOTIDE SEQUENCE [LARGE SCALE GENOMIC DNA]</scope>
    <source>
        <strain evidence="4 5">NPDC017990</strain>
    </source>
</reference>
<dbReference type="InterPro" id="IPR015943">
    <property type="entry name" value="WD40/YVTN_repeat-like_dom_sf"/>
</dbReference>
<evidence type="ECO:0000256" key="1">
    <source>
        <dbReference type="SAM" id="MobiDB-lite"/>
    </source>
</evidence>
<feature type="region of interest" description="Disordered" evidence="1">
    <location>
        <begin position="159"/>
        <end position="227"/>
    </location>
</feature>
<dbReference type="InterPro" id="IPR002372">
    <property type="entry name" value="PQQ_rpt_dom"/>
</dbReference>
<evidence type="ECO:0000313" key="4">
    <source>
        <dbReference type="EMBL" id="MFH8548525.1"/>
    </source>
</evidence>
<dbReference type="Pfam" id="PF13360">
    <property type="entry name" value="PQQ_2"/>
    <property type="match status" value="1"/>
</dbReference>
<protein>
    <submittedName>
        <fullName evidence="4">PQQ-binding-like beta-propeller repeat protein</fullName>
    </submittedName>
</protein>
<feature type="compositionally biased region" description="Basic and acidic residues" evidence="1">
    <location>
        <begin position="217"/>
        <end position="227"/>
    </location>
</feature>
<feature type="compositionally biased region" description="Basic residues" evidence="1">
    <location>
        <begin position="189"/>
        <end position="216"/>
    </location>
</feature>
<dbReference type="Proteomes" id="UP001610818">
    <property type="component" value="Unassembled WGS sequence"/>
</dbReference>
<dbReference type="InterPro" id="IPR011047">
    <property type="entry name" value="Quinoprotein_ADH-like_sf"/>
</dbReference>